<organism evidence="2 3">
    <name type="scientific">Protea cynaroides</name>
    <dbReference type="NCBI Taxonomy" id="273540"/>
    <lineage>
        <taxon>Eukaryota</taxon>
        <taxon>Viridiplantae</taxon>
        <taxon>Streptophyta</taxon>
        <taxon>Embryophyta</taxon>
        <taxon>Tracheophyta</taxon>
        <taxon>Spermatophyta</taxon>
        <taxon>Magnoliopsida</taxon>
        <taxon>Proteales</taxon>
        <taxon>Proteaceae</taxon>
        <taxon>Protea</taxon>
    </lineage>
</organism>
<evidence type="ECO:0000313" key="3">
    <source>
        <dbReference type="Proteomes" id="UP001141806"/>
    </source>
</evidence>
<reference evidence="2" key="1">
    <citation type="journal article" date="2023" name="Plant J.">
        <title>The genome of the king protea, Protea cynaroides.</title>
        <authorList>
            <person name="Chang J."/>
            <person name="Duong T.A."/>
            <person name="Schoeman C."/>
            <person name="Ma X."/>
            <person name="Roodt D."/>
            <person name="Barker N."/>
            <person name="Li Z."/>
            <person name="Van de Peer Y."/>
            <person name="Mizrachi E."/>
        </authorList>
    </citation>
    <scope>NUCLEOTIDE SEQUENCE</scope>
    <source>
        <tissue evidence="2">Young leaves</tissue>
    </source>
</reference>
<keyword evidence="3" id="KW-1185">Reference proteome</keyword>
<name>A0A9Q0JQT0_9MAGN</name>
<accession>A0A9Q0JQT0</accession>
<comment type="caution">
    <text evidence="2">The sequence shown here is derived from an EMBL/GenBank/DDBJ whole genome shotgun (WGS) entry which is preliminary data.</text>
</comment>
<dbReference type="EMBL" id="JAMYWD010001825">
    <property type="protein sequence ID" value="KAJ4941317.1"/>
    <property type="molecule type" value="Genomic_DNA"/>
</dbReference>
<sequence length="145" mass="16197">MKAIANSSVRAALQRQMERKKDYVENSSKFNDLVKKARKERQIEEISILEIESPMATSEASKLVQDRMAIITSTSRLIGCDITSLGAKLVLNYTSSSSYSLSSLLTAEINNPISRDPSQTSGDPQFSPPHTVSDSYRRQFPFLFC</sequence>
<protein>
    <submittedName>
        <fullName evidence="2">Uncharacterized protein</fullName>
    </submittedName>
</protein>
<dbReference type="Proteomes" id="UP001141806">
    <property type="component" value="Unassembled WGS sequence"/>
</dbReference>
<proteinExistence type="predicted"/>
<evidence type="ECO:0000256" key="1">
    <source>
        <dbReference type="SAM" id="MobiDB-lite"/>
    </source>
</evidence>
<evidence type="ECO:0000313" key="2">
    <source>
        <dbReference type="EMBL" id="KAJ4941317.1"/>
    </source>
</evidence>
<gene>
    <name evidence="2" type="ORF">NE237_005562</name>
</gene>
<dbReference type="AlphaFoldDB" id="A0A9Q0JQT0"/>
<feature type="region of interest" description="Disordered" evidence="1">
    <location>
        <begin position="112"/>
        <end position="134"/>
    </location>
</feature>